<evidence type="ECO:0000256" key="3">
    <source>
        <dbReference type="ARBA" id="ARBA00023125"/>
    </source>
</evidence>
<dbReference type="GO" id="GO:0000786">
    <property type="term" value="C:nucleosome"/>
    <property type="evidence" value="ECO:0007669"/>
    <property type="project" value="InterPro"/>
</dbReference>
<feature type="domain" description="H15" evidence="6">
    <location>
        <begin position="1"/>
        <end position="60"/>
    </location>
</feature>
<dbReference type="Proteomes" id="UP000697127">
    <property type="component" value="Unassembled WGS sequence"/>
</dbReference>
<feature type="region of interest" description="Disordered" evidence="5">
    <location>
        <begin position="68"/>
        <end position="103"/>
    </location>
</feature>
<evidence type="ECO:0000256" key="5">
    <source>
        <dbReference type="SAM" id="MobiDB-lite"/>
    </source>
</evidence>
<evidence type="ECO:0000256" key="2">
    <source>
        <dbReference type="ARBA" id="ARBA00022723"/>
    </source>
</evidence>
<dbReference type="CDD" id="cd12148">
    <property type="entry name" value="fungal_TF_MHR"/>
    <property type="match status" value="1"/>
</dbReference>
<keyword evidence="3" id="KW-0238">DNA-binding</keyword>
<dbReference type="AlphaFoldDB" id="A0A9P6WKB9"/>
<evidence type="ECO:0000313" key="8">
    <source>
        <dbReference type="Proteomes" id="UP000697127"/>
    </source>
</evidence>
<dbReference type="InterPro" id="IPR036388">
    <property type="entry name" value="WH-like_DNA-bd_sf"/>
</dbReference>
<dbReference type="SMART" id="SM00526">
    <property type="entry name" value="H15"/>
    <property type="match status" value="1"/>
</dbReference>
<dbReference type="Pfam" id="PF00538">
    <property type="entry name" value="Linker_histone"/>
    <property type="match status" value="1"/>
</dbReference>
<name>A0A9P6WKB9_9ASCO</name>
<dbReference type="Gene3D" id="1.10.10.10">
    <property type="entry name" value="Winged helix-like DNA-binding domain superfamily/Winged helix DNA-binding domain"/>
    <property type="match status" value="1"/>
</dbReference>
<evidence type="ECO:0000256" key="4">
    <source>
        <dbReference type="ARBA" id="ARBA00023242"/>
    </source>
</evidence>
<feature type="compositionally biased region" description="Basic residues" evidence="5">
    <location>
        <begin position="68"/>
        <end position="82"/>
    </location>
</feature>
<reference evidence="7" key="1">
    <citation type="submission" date="2020-11" db="EMBL/GenBank/DDBJ databases">
        <title>Kefir isolates.</title>
        <authorList>
            <person name="Marcisauskas S."/>
            <person name="Kim Y."/>
            <person name="Blasche S."/>
        </authorList>
    </citation>
    <scope>NUCLEOTIDE SEQUENCE</scope>
    <source>
        <strain evidence="7">Olga-1</strain>
    </source>
</reference>
<feature type="compositionally biased region" description="Low complexity" evidence="5">
    <location>
        <begin position="83"/>
        <end position="98"/>
    </location>
</feature>
<dbReference type="PANTHER" id="PTHR46910">
    <property type="entry name" value="TRANSCRIPTION FACTOR PDR1"/>
    <property type="match status" value="1"/>
</dbReference>
<dbReference type="InterPro" id="IPR005818">
    <property type="entry name" value="Histone_H1/H5_H15"/>
</dbReference>
<dbReference type="SUPFAM" id="SSF46785">
    <property type="entry name" value="Winged helix' DNA-binding domain"/>
    <property type="match status" value="1"/>
</dbReference>
<dbReference type="SUPFAM" id="SSF57701">
    <property type="entry name" value="Zn2/Cys6 DNA-binding domain"/>
    <property type="match status" value="1"/>
</dbReference>
<evidence type="ECO:0000256" key="1">
    <source>
        <dbReference type="ARBA" id="ARBA00020833"/>
    </source>
</evidence>
<dbReference type="InterPro" id="IPR036390">
    <property type="entry name" value="WH_DNA-bd_sf"/>
</dbReference>
<dbReference type="PANTHER" id="PTHR46910:SF23">
    <property type="entry name" value="THIAMINE REPRESSIBLE GENES REGULATORY PROTEIN THI1"/>
    <property type="match status" value="1"/>
</dbReference>
<dbReference type="GO" id="GO:0008270">
    <property type="term" value="F:zinc ion binding"/>
    <property type="evidence" value="ECO:0007669"/>
    <property type="project" value="InterPro"/>
</dbReference>
<dbReference type="InterPro" id="IPR001138">
    <property type="entry name" value="Zn2Cys6_DnaBD"/>
</dbReference>
<dbReference type="PROSITE" id="PS51504">
    <property type="entry name" value="H15"/>
    <property type="match status" value="1"/>
</dbReference>
<accession>A0A9P6WKB9</accession>
<dbReference type="CDD" id="cd00067">
    <property type="entry name" value="GAL4"/>
    <property type="match status" value="1"/>
</dbReference>
<dbReference type="GO" id="GO:0006351">
    <property type="term" value="P:DNA-templated transcription"/>
    <property type="evidence" value="ECO:0007669"/>
    <property type="project" value="InterPro"/>
</dbReference>
<dbReference type="InterPro" id="IPR050987">
    <property type="entry name" value="AtrR-like"/>
</dbReference>
<dbReference type="InterPro" id="IPR005819">
    <property type="entry name" value="H1/H5"/>
</dbReference>
<dbReference type="Pfam" id="PF04082">
    <property type="entry name" value="Fungal_trans"/>
    <property type="match status" value="1"/>
</dbReference>
<dbReference type="CDD" id="cd00073">
    <property type="entry name" value="H15"/>
    <property type="match status" value="1"/>
</dbReference>
<evidence type="ECO:0000259" key="6">
    <source>
        <dbReference type="PROSITE" id="PS51504"/>
    </source>
</evidence>
<dbReference type="GO" id="GO:0003677">
    <property type="term" value="F:DNA binding"/>
    <property type="evidence" value="ECO:0007669"/>
    <property type="project" value="UniProtKB-KW"/>
</dbReference>
<dbReference type="Gene3D" id="4.10.240.10">
    <property type="entry name" value="Zn(2)-C6 fungal-type DNA-binding domain"/>
    <property type="match status" value="1"/>
</dbReference>
<proteinExistence type="predicted"/>
<keyword evidence="4" id="KW-0539">Nucleus</keyword>
<dbReference type="GO" id="GO:0000981">
    <property type="term" value="F:DNA-binding transcription factor activity, RNA polymerase II-specific"/>
    <property type="evidence" value="ECO:0007669"/>
    <property type="project" value="InterPro"/>
</dbReference>
<feature type="non-terminal residue" evidence="7">
    <location>
        <position position="1"/>
    </location>
</feature>
<evidence type="ECO:0000313" key="7">
    <source>
        <dbReference type="EMBL" id="KAG0687323.1"/>
    </source>
</evidence>
<dbReference type="InterPro" id="IPR007219">
    <property type="entry name" value="XnlR_reg_dom"/>
</dbReference>
<comment type="caution">
    <text evidence="7">The sequence shown here is derived from an EMBL/GenBank/DDBJ whole genome shotgun (WGS) entry which is preliminary data.</text>
</comment>
<keyword evidence="2" id="KW-0479">Metal-binding</keyword>
<dbReference type="GO" id="GO:0006334">
    <property type="term" value="P:nucleosome assembly"/>
    <property type="evidence" value="ECO:0007669"/>
    <property type="project" value="InterPro"/>
</dbReference>
<organism evidence="7 8">
    <name type="scientific">Pichia californica</name>
    <dbReference type="NCBI Taxonomy" id="460514"/>
    <lineage>
        <taxon>Eukaryota</taxon>
        <taxon>Fungi</taxon>
        <taxon>Dikarya</taxon>
        <taxon>Ascomycota</taxon>
        <taxon>Saccharomycotina</taxon>
        <taxon>Pichiomycetes</taxon>
        <taxon>Pichiales</taxon>
        <taxon>Pichiaceae</taxon>
        <taxon>Pichia</taxon>
    </lineage>
</organism>
<dbReference type="GO" id="GO:0030527">
    <property type="term" value="F:structural constituent of chromatin"/>
    <property type="evidence" value="ECO:0007669"/>
    <property type="project" value="InterPro"/>
</dbReference>
<dbReference type="InterPro" id="IPR036864">
    <property type="entry name" value="Zn2-C6_fun-type_DNA-bd_sf"/>
</dbReference>
<gene>
    <name evidence="7" type="ORF">C6P40_002493</name>
</gene>
<dbReference type="PRINTS" id="PR00624">
    <property type="entry name" value="HISTONEH5"/>
</dbReference>
<keyword evidence="8" id="KW-1185">Reference proteome</keyword>
<sequence length="757" mass="86331">AIVSLKERKGSSRQAIKKYIQSNHSIANFDNHFNNALKKGVQTGIFAQPKGPVGPVKVVKEKLEPPKKEKKITKKAPKKSVGTKKVTAAAAAPKKAAPAPAPKKVAKVTKATKKTTKAPKKVAAAAPKKAAAVTKKAAGAKKVGEKKDLMHSITSKDIKKTTFGPRQLKACQYCYDKKIKCIRSKLNDKCQQCLKLHQNCINRTPVKHIILNEKHFEYHNNNDKYKFSLNSIESLKSNNNHQIVNISQIFDKICEIITNIKSEVAPISININDFIKPNYNAKLIDHSVIKNIKHSNILKFDIMPPKIISLELLNSCSEIISYDYQVMNKNEIEKFLNFIYYQNDNIIIENSEMRNNIVKTLLVLSLGRLHDIKVEHVRENYPGIELFKHALELNVNDYEDISLSYIENLVLISLYLITLNAINSTNIYISIAIKCVLIKGLHLESTYDNIKISDIERERMRRLWCTVFNIDAFNSSLIGCTSMISENLFNQKLLPTDNLNDYFNTRYFITERIKLTCIRKDIIRLINTDFVNDEDFVSLEKEVLNDLKSRLDSVLLKASVKSSLTGKRSLLAIALRLNECISLATFLFLLKLWTNNMRKFLNLNVIEFTPAIMEGYIKLSKVCINAAISNLNIICSLNESNDLSSFGFIDTNFLFFSSIIIFLARNLSNITDFNVDELYQKCISILQEFTKMGGVMANEYVNKLTALEEFTNQLGLHTFNYYPNFDQLSNVFGHSEIFLEFFENVEEFDFNKLDIFK</sequence>
<protein>
    <recommendedName>
        <fullName evidence="1">Histone H1</fullName>
    </recommendedName>
</protein>
<dbReference type="EMBL" id="PUHW01000278">
    <property type="protein sequence ID" value="KAG0687323.1"/>
    <property type="molecule type" value="Genomic_DNA"/>
</dbReference>